<feature type="domain" description="PD-(D/E)XK nuclease-like" evidence="2">
    <location>
        <begin position="184"/>
        <end position="293"/>
    </location>
</feature>
<evidence type="ECO:0000256" key="1">
    <source>
        <dbReference type="SAM" id="MobiDB-lite"/>
    </source>
</evidence>
<dbReference type="Pfam" id="PF20516">
    <property type="entry name" value="PDDEXK_12"/>
    <property type="match status" value="1"/>
</dbReference>
<feature type="compositionally biased region" description="Basic and acidic residues" evidence="1">
    <location>
        <begin position="91"/>
        <end position="104"/>
    </location>
</feature>
<evidence type="ECO:0000313" key="4">
    <source>
        <dbReference type="Proteomes" id="UP000094444"/>
    </source>
</evidence>
<dbReference type="AlphaFoldDB" id="A0A2P5I3P2"/>
<name>A0A2P5I3P2_DIAHE</name>
<accession>A0A2P5I3P2</accession>
<evidence type="ECO:0000313" key="3">
    <source>
        <dbReference type="EMBL" id="POS77119.1"/>
    </source>
</evidence>
<keyword evidence="4" id="KW-1185">Reference proteome</keyword>
<evidence type="ECO:0000259" key="2">
    <source>
        <dbReference type="Pfam" id="PF20516"/>
    </source>
</evidence>
<proteinExistence type="predicted"/>
<feature type="compositionally biased region" description="Basic and acidic residues" evidence="1">
    <location>
        <begin position="34"/>
        <end position="43"/>
    </location>
</feature>
<feature type="compositionally biased region" description="Low complexity" evidence="1">
    <location>
        <begin position="259"/>
        <end position="269"/>
    </location>
</feature>
<dbReference type="InParanoid" id="A0A2P5I3P2"/>
<dbReference type="InterPro" id="IPR046797">
    <property type="entry name" value="PDDEXK_12"/>
</dbReference>
<organism evidence="3 4">
    <name type="scientific">Diaporthe helianthi</name>
    <dbReference type="NCBI Taxonomy" id="158607"/>
    <lineage>
        <taxon>Eukaryota</taxon>
        <taxon>Fungi</taxon>
        <taxon>Dikarya</taxon>
        <taxon>Ascomycota</taxon>
        <taxon>Pezizomycotina</taxon>
        <taxon>Sordariomycetes</taxon>
        <taxon>Sordariomycetidae</taxon>
        <taxon>Diaporthales</taxon>
        <taxon>Diaporthaceae</taxon>
        <taxon>Diaporthe</taxon>
    </lineage>
</organism>
<feature type="region of interest" description="Disordered" evidence="1">
    <location>
        <begin position="259"/>
        <end position="278"/>
    </location>
</feature>
<feature type="compositionally biased region" description="Polar residues" evidence="1">
    <location>
        <begin position="44"/>
        <end position="54"/>
    </location>
</feature>
<protein>
    <recommendedName>
        <fullName evidence="2">PD-(D/E)XK nuclease-like domain-containing protein</fullName>
    </recommendedName>
</protein>
<feature type="region of interest" description="Disordered" evidence="1">
    <location>
        <begin position="20"/>
        <end position="123"/>
    </location>
</feature>
<sequence>MQPSVTQNTRLWIQSWLESLEEDTSSEPQAKRARCQEPSDDHLTYTTQYNTARPQTPPLTAGISLASSPAQSPRHRARKRGLDDIESADVDDGKVRHNKLDKTPQGEPLQPFFTPRKRSQSPQKSRAILNDLLKHVRVHAISNYAFAVANLPSDILPLYESIVAADEREKIIPWEVREQVAAIERCHDSYFCEPRAGGAEAASATFKKLCDIQRLGEECQTYQRHESAWNHLVRTPLLNLVFTSTFIDPFTRGDAKGSLSSASFMPSDSSAERAPSLSNMKSSGVKVDYVLAL</sequence>
<dbReference type="Proteomes" id="UP000094444">
    <property type="component" value="Unassembled WGS sequence"/>
</dbReference>
<dbReference type="OrthoDB" id="5244165at2759"/>
<comment type="caution">
    <text evidence="3">The sequence shown here is derived from an EMBL/GenBank/DDBJ whole genome shotgun (WGS) entry which is preliminary data.</text>
</comment>
<dbReference type="EMBL" id="MAVT02000299">
    <property type="protein sequence ID" value="POS77119.1"/>
    <property type="molecule type" value="Genomic_DNA"/>
</dbReference>
<reference evidence="3" key="1">
    <citation type="submission" date="2017-09" db="EMBL/GenBank/DDBJ databases">
        <title>Polyketide synthases of a Diaporthe helianthi virulent isolate.</title>
        <authorList>
            <person name="Baroncelli R."/>
        </authorList>
    </citation>
    <scope>NUCLEOTIDE SEQUENCE [LARGE SCALE GENOMIC DNA]</scope>
    <source>
        <strain evidence="3">7/96</strain>
    </source>
</reference>
<gene>
    <name evidence="3" type="ORF">DHEL01_v204496</name>
</gene>